<dbReference type="PANTHER" id="PTHR46643:SF1">
    <property type="entry name" value="HOMEOBOX PROTEIN GOOSECOID-2"/>
    <property type="match status" value="1"/>
</dbReference>
<organism evidence="13 14">
    <name type="scientific">Pipra filicauda</name>
    <name type="common">Wire-tailed manakin</name>
    <dbReference type="NCBI Taxonomy" id="649802"/>
    <lineage>
        <taxon>Eukaryota</taxon>
        <taxon>Metazoa</taxon>
        <taxon>Chordata</taxon>
        <taxon>Craniata</taxon>
        <taxon>Vertebrata</taxon>
        <taxon>Euteleostomi</taxon>
        <taxon>Archelosauria</taxon>
        <taxon>Archosauria</taxon>
        <taxon>Dinosauria</taxon>
        <taxon>Saurischia</taxon>
        <taxon>Theropoda</taxon>
        <taxon>Coelurosauria</taxon>
        <taxon>Aves</taxon>
        <taxon>Neognathae</taxon>
        <taxon>Neoaves</taxon>
        <taxon>Telluraves</taxon>
        <taxon>Australaves</taxon>
        <taxon>Passeriformes</taxon>
        <taxon>Pipridae</taxon>
        <taxon>Pipra</taxon>
    </lineage>
</organism>
<feature type="region of interest" description="Disordered" evidence="11">
    <location>
        <begin position="38"/>
        <end position="69"/>
    </location>
</feature>
<reference evidence="14" key="1">
    <citation type="submission" date="2025-08" db="UniProtKB">
        <authorList>
            <consortium name="RefSeq"/>
        </authorList>
    </citation>
    <scope>IDENTIFICATION</scope>
    <source>
        <tissue evidence="14">Muscle</tissue>
    </source>
</reference>
<dbReference type="GeneID" id="113984371"/>
<dbReference type="SMART" id="SM00389">
    <property type="entry name" value="HOX"/>
    <property type="match status" value="1"/>
</dbReference>
<dbReference type="InterPro" id="IPR017970">
    <property type="entry name" value="Homeobox_CS"/>
</dbReference>
<dbReference type="SUPFAM" id="SSF46689">
    <property type="entry name" value="Homeodomain-like"/>
    <property type="match status" value="1"/>
</dbReference>
<comment type="function">
    <text evidence="6">May have a role in development. May regulate its own transcription. May bind the bicoid consensus sequence TAATCC.</text>
</comment>
<proteinExistence type="inferred from homology"/>
<dbReference type="PROSITE" id="PS50071">
    <property type="entry name" value="HOMEOBOX_2"/>
    <property type="match status" value="1"/>
</dbReference>
<dbReference type="InterPro" id="IPR001356">
    <property type="entry name" value="HD"/>
</dbReference>
<evidence type="ECO:0000256" key="7">
    <source>
        <dbReference type="ARBA" id="ARBA00074027"/>
    </source>
</evidence>
<dbReference type="RefSeq" id="XP_039240095.1">
    <property type="nucleotide sequence ID" value="XM_039384161.1"/>
</dbReference>
<evidence type="ECO:0000256" key="4">
    <source>
        <dbReference type="ARBA" id="ARBA00023155"/>
    </source>
</evidence>
<keyword evidence="4 9" id="KW-0371">Homeobox</keyword>
<dbReference type="CDD" id="cd00086">
    <property type="entry name" value="homeodomain"/>
    <property type="match status" value="1"/>
</dbReference>
<dbReference type="InterPro" id="IPR051440">
    <property type="entry name" value="Goosecoid-like_HB"/>
</dbReference>
<evidence type="ECO:0000256" key="6">
    <source>
        <dbReference type="ARBA" id="ARBA00058160"/>
    </source>
</evidence>
<keyword evidence="13" id="KW-1185">Reference proteome</keyword>
<keyword evidence="3 9" id="KW-0238">DNA-binding</keyword>
<dbReference type="CTD" id="2928"/>
<evidence type="ECO:0000256" key="8">
    <source>
        <dbReference type="ARBA" id="ARBA00078927"/>
    </source>
</evidence>
<sequence>MWLPGRELHLGMKSTQPVVFGNICQKHPSLFCCRNQSGSPNPAKGSVKQPRICPRMTSEPAPDADPSRRALKKPCPFSIEDILSSPVEKSPQVLVPLCLRSILDCAPKGLCELETIPASSLQEEEEEEEEEEELEGAGCGCCCCSHTSTRSLQDSPGWLDARFPWPMRLFHSAVRVCKSPQENPSELQTFHQIQRRTRRHRTIFTEEQLQALETLFHQNQYPDVVTREHLANRIHLKEERVEVWFKNRRAKWRHQKRASASALILQGTKPPPEESC</sequence>
<gene>
    <name evidence="14" type="primary">GSC2</name>
</gene>
<dbReference type="GO" id="GO:0005634">
    <property type="term" value="C:nucleus"/>
    <property type="evidence" value="ECO:0007669"/>
    <property type="project" value="UniProtKB-SubCell"/>
</dbReference>
<evidence type="ECO:0000259" key="12">
    <source>
        <dbReference type="PROSITE" id="PS50071"/>
    </source>
</evidence>
<feature type="DNA-binding region" description="Homeobox" evidence="9">
    <location>
        <begin position="197"/>
        <end position="256"/>
    </location>
</feature>
<dbReference type="GO" id="GO:0000981">
    <property type="term" value="F:DNA-binding transcription factor activity, RNA polymerase II-specific"/>
    <property type="evidence" value="ECO:0007669"/>
    <property type="project" value="InterPro"/>
</dbReference>
<dbReference type="AlphaFoldDB" id="A0A7R5KHX6"/>
<evidence type="ECO:0000256" key="1">
    <source>
        <dbReference type="ARBA" id="ARBA00004123"/>
    </source>
</evidence>
<dbReference type="PROSITE" id="PS00027">
    <property type="entry name" value="HOMEOBOX_1"/>
    <property type="match status" value="1"/>
</dbReference>
<evidence type="ECO:0000256" key="2">
    <source>
        <dbReference type="ARBA" id="ARBA00006503"/>
    </source>
</evidence>
<dbReference type="Gene3D" id="1.10.10.60">
    <property type="entry name" value="Homeodomain-like"/>
    <property type="match status" value="1"/>
</dbReference>
<comment type="similarity">
    <text evidence="2">Belongs to the paired homeobox family. Bicoid subfamily.</text>
</comment>
<dbReference type="Proteomes" id="UP000504627">
    <property type="component" value="Unplaced"/>
</dbReference>
<evidence type="ECO:0000256" key="9">
    <source>
        <dbReference type="PROSITE-ProRule" id="PRU00108"/>
    </source>
</evidence>
<dbReference type="InParanoid" id="A0A7R5KHX6"/>
<name>A0A7R5KHX6_9PASS</name>
<dbReference type="Pfam" id="PF00046">
    <property type="entry name" value="Homeodomain"/>
    <property type="match status" value="1"/>
</dbReference>
<accession>A0A7R5KHX6</accession>
<dbReference type="InterPro" id="IPR009057">
    <property type="entry name" value="Homeodomain-like_sf"/>
</dbReference>
<protein>
    <recommendedName>
        <fullName evidence="7">Homeobox protein goosecoid-2</fullName>
    </recommendedName>
    <alternativeName>
        <fullName evidence="8">Homeobox protein goosecoid-like</fullName>
    </alternativeName>
</protein>
<evidence type="ECO:0000256" key="3">
    <source>
        <dbReference type="ARBA" id="ARBA00023125"/>
    </source>
</evidence>
<keyword evidence="5 9" id="KW-0539">Nucleus</keyword>
<dbReference type="GO" id="GO:0000978">
    <property type="term" value="F:RNA polymerase II cis-regulatory region sequence-specific DNA binding"/>
    <property type="evidence" value="ECO:0007669"/>
    <property type="project" value="TreeGrafter"/>
</dbReference>
<dbReference type="PANTHER" id="PTHR46643">
    <property type="entry name" value="HOMEOBOX PROTEIN GOOSECOID-RELATED"/>
    <property type="match status" value="1"/>
</dbReference>
<evidence type="ECO:0000256" key="10">
    <source>
        <dbReference type="RuleBase" id="RU000682"/>
    </source>
</evidence>
<evidence type="ECO:0000256" key="11">
    <source>
        <dbReference type="SAM" id="MobiDB-lite"/>
    </source>
</evidence>
<feature type="domain" description="Homeobox" evidence="12">
    <location>
        <begin position="195"/>
        <end position="255"/>
    </location>
</feature>
<dbReference type="FunFam" id="1.10.10.60:FF:000223">
    <property type="entry name" value="Goosecoid homeobox 2"/>
    <property type="match status" value="1"/>
</dbReference>
<evidence type="ECO:0000313" key="13">
    <source>
        <dbReference type="Proteomes" id="UP000504627"/>
    </source>
</evidence>
<evidence type="ECO:0000313" key="14">
    <source>
        <dbReference type="RefSeq" id="XP_039240095.1"/>
    </source>
</evidence>
<evidence type="ECO:0000256" key="5">
    <source>
        <dbReference type="ARBA" id="ARBA00023242"/>
    </source>
</evidence>
<comment type="subcellular location">
    <subcellularLocation>
        <location evidence="1 9 10">Nucleus</location>
    </subcellularLocation>
</comment>